<evidence type="ECO:0000256" key="2">
    <source>
        <dbReference type="ARBA" id="ARBA00009320"/>
    </source>
</evidence>
<keyword evidence="13" id="KW-1185">Reference proteome</keyword>
<keyword evidence="5 11" id="KW-0808">Transferase</keyword>
<sequence length="451" mass="49761">MLAIVKAIPRHHPLPSNSSIGKRCFLRSNHLRYYSKSLVSTTRRKPFVWTSNSSKRLQPDQGRSNFSSTSSCKLSNIDASQLTIRTTHSPKKIPRNEDLKFGQTFSDHMLVVDWDESAGWSAPLIKPYSTIEIDPSSSVLHYATTCFEGMKAYKSHDGQIRLFRPEMNMNRLNLSAHRLAFPSFDGKNLVECIKRLIKLDSDWIPTQAGHSLYIRPTMIGSSAGLGVGKAGSITLFVICSPVGPYYPKGFKPISLLATTKYCRAWPGGSGGFKLGANYPTGILAQTEANQQGFDQILWLFGDDDHITEVGTMNIFIVLENSDKTIEIVTPPLDDKILPGVTRDSTISLIRSHIDGSRTLKGLPDRGLLELSERNISMAELVSRSRQDQVKEIFGTGTAAIVSTVESIGYKNEILKIPVGSNGLGEFSGVVQDQILGIQTGQIESDWSILVK</sequence>
<comment type="catalytic activity">
    <reaction evidence="11">
        <text>L-isoleucine + 2-oxoglutarate = (S)-3-methyl-2-oxopentanoate + L-glutamate</text>
        <dbReference type="Rhea" id="RHEA:24801"/>
        <dbReference type="ChEBI" id="CHEBI:16810"/>
        <dbReference type="ChEBI" id="CHEBI:29985"/>
        <dbReference type="ChEBI" id="CHEBI:35146"/>
        <dbReference type="ChEBI" id="CHEBI:58045"/>
        <dbReference type="EC" id="2.6.1.42"/>
    </reaction>
</comment>
<comment type="catalytic activity">
    <reaction evidence="11">
        <text>L-valine + 2-oxoglutarate = 3-methyl-2-oxobutanoate + L-glutamate</text>
        <dbReference type="Rhea" id="RHEA:24813"/>
        <dbReference type="ChEBI" id="CHEBI:11851"/>
        <dbReference type="ChEBI" id="CHEBI:16810"/>
        <dbReference type="ChEBI" id="CHEBI:29985"/>
        <dbReference type="ChEBI" id="CHEBI:57762"/>
        <dbReference type="EC" id="2.6.1.42"/>
    </reaction>
</comment>
<comment type="catalytic activity">
    <reaction evidence="11">
        <text>L-leucine + 2-oxoglutarate = 4-methyl-2-oxopentanoate + L-glutamate</text>
        <dbReference type="Rhea" id="RHEA:18321"/>
        <dbReference type="ChEBI" id="CHEBI:16810"/>
        <dbReference type="ChEBI" id="CHEBI:17865"/>
        <dbReference type="ChEBI" id="CHEBI:29985"/>
        <dbReference type="ChEBI" id="CHEBI:57427"/>
        <dbReference type="EC" id="2.6.1.42"/>
    </reaction>
</comment>
<keyword evidence="7 11" id="KW-0100">Branched-chain amino acid biosynthesis</keyword>
<evidence type="ECO:0000256" key="6">
    <source>
        <dbReference type="ARBA" id="ARBA00022898"/>
    </source>
</evidence>
<dbReference type="EMBL" id="CALTRL010000014">
    <property type="protein sequence ID" value="CAH7665948.1"/>
    <property type="molecule type" value="Genomic_DNA"/>
</dbReference>
<dbReference type="SUPFAM" id="SSF56752">
    <property type="entry name" value="D-aminoacid aminotransferase-like PLP-dependent enzymes"/>
    <property type="match status" value="1"/>
</dbReference>
<dbReference type="NCBIfam" id="NF009897">
    <property type="entry name" value="PRK13357.1"/>
    <property type="match status" value="1"/>
</dbReference>
<dbReference type="Proteomes" id="UP001153365">
    <property type="component" value="Unassembled WGS sequence"/>
</dbReference>
<evidence type="ECO:0000256" key="11">
    <source>
        <dbReference type="RuleBase" id="RU004517"/>
    </source>
</evidence>
<dbReference type="PROSITE" id="PS00770">
    <property type="entry name" value="AA_TRANSFER_CLASS_4"/>
    <property type="match status" value="1"/>
</dbReference>
<dbReference type="InterPro" id="IPR005786">
    <property type="entry name" value="B_amino_transII"/>
</dbReference>
<evidence type="ECO:0000313" key="12">
    <source>
        <dbReference type="EMBL" id="CAH7665948.1"/>
    </source>
</evidence>
<organism evidence="12 13">
    <name type="scientific">Phakopsora pachyrhizi</name>
    <name type="common">Asian soybean rust disease fungus</name>
    <dbReference type="NCBI Taxonomy" id="170000"/>
    <lineage>
        <taxon>Eukaryota</taxon>
        <taxon>Fungi</taxon>
        <taxon>Dikarya</taxon>
        <taxon>Basidiomycota</taxon>
        <taxon>Pucciniomycotina</taxon>
        <taxon>Pucciniomycetes</taxon>
        <taxon>Pucciniales</taxon>
        <taxon>Phakopsoraceae</taxon>
        <taxon>Phakopsora</taxon>
    </lineage>
</organism>
<evidence type="ECO:0000256" key="4">
    <source>
        <dbReference type="ARBA" id="ARBA00022605"/>
    </source>
</evidence>
<dbReference type="PANTHER" id="PTHR11825:SF44">
    <property type="entry name" value="BRANCHED-CHAIN-AMINO-ACID AMINOTRANSFERASE"/>
    <property type="match status" value="1"/>
</dbReference>
<dbReference type="PANTHER" id="PTHR11825">
    <property type="entry name" value="SUBGROUP IIII AMINOTRANSFERASE"/>
    <property type="match status" value="1"/>
</dbReference>
<dbReference type="GO" id="GO:0009099">
    <property type="term" value="P:L-valine biosynthetic process"/>
    <property type="evidence" value="ECO:0007669"/>
    <property type="project" value="TreeGrafter"/>
</dbReference>
<dbReference type="PIRSF" id="PIRSF006468">
    <property type="entry name" value="BCAT1"/>
    <property type="match status" value="1"/>
</dbReference>
<dbReference type="GO" id="GO:0005739">
    <property type="term" value="C:mitochondrion"/>
    <property type="evidence" value="ECO:0007669"/>
    <property type="project" value="TreeGrafter"/>
</dbReference>
<dbReference type="InterPro" id="IPR043132">
    <property type="entry name" value="BCAT-like_C"/>
</dbReference>
<protein>
    <recommendedName>
        <fullName evidence="11">Branched-chain-amino-acid aminotransferase</fullName>
        <ecNumber evidence="11">2.6.1.42</ecNumber>
    </recommendedName>
</protein>
<reference evidence="12" key="1">
    <citation type="submission" date="2022-06" db="EMBL/GenBank/DDBJ databases">
        <authorList>
            <consortium name="SYNGENTA / RWTH Aachen University"/>
        </authorList>
    </citation>
    <scope>NUCLEOTIDE SEQUENCE</scope>
</reference>
<evidence type="ECO:0000256" key="10">
    <source>
        <dbReference type="RuleBase" id="RU004516"/>
    </source>
</evidence>
<evidence type="ECO:0000256" key="5">
    <source>
        <dbReference type="ARBA" id="ARBA00022679"/>
    </source>
</evidence>
<dbReference type="FunFam" id="3.30.470.10:FF:000002">
    <property type="entry name" value="Branched-chain-amino-acid aminotransferase"/>
    <property type="match status" value="1"/>
</dbReference>
<evidence type="ECO:0000256" key="9">
    <source>
        <dbReference type="RuleBase" id="RU004106"/>
    </source>
</evidence>
<comment type="caution">
    <text evidence="12">The sequence shown here is derived from an EMBL/GenBank/DDBJ whole genome shotgun (WGS) entry which is preliminary data.</text>
</comment>
<accession>A0AAV0AFD4</accession>
<evidence type="ECO:0000256" key="1">
    <source>
        <dbReference type="ARBA" id="ARBA00001933"/>
    </source>
</evidence>
<keyword evidence="4 11" id="KW-0028">Amino-acid biosynthesis</keyword>
<dbReference type="InterPro" id="IPR018300">
    <property type="entry name" value="Aminotrans_IV_CS"/>
</dbReference>
<dbReference type="Gene3D" id="3.20.10.10">
    <property type="entry name" value="D-amino Acid Aminotransferase, subunit A, domain 2"/>
    <property type="match status" value="1"/>
</dbReference>
<keyword evidence="6 10" id="KW-0663">Pyridoxal phosphate</keyword>
<gene>
    <name evidence="12" type="ORF">PPACK8108_LOCUS247</name>
</gene>
<evidence type="ECO:0000313" key="13">
    <source>
        <dbReference type="Proteomes" id="UP001153365"/>
    </source>
</evidence>
<dbReference type="InterPro" id="IPR001544">
    <property type="entry name" value="Aminotrans_IV"/>
</dbReference>
<dbReference type="InterPro" id="IPR033939">
    <property type="entry name" value="BCAT_family"/>
</dbReference>
<feature type="modified residue" description="N6-(pyridoxal phosphate)lysine" evidence="8">
    <location>
        <position position="273"/>
    </location>
</feature>
<dbReference type="AlphaFoldDB" id="A0AAV0AFD4"/>
<evidence type="ECO:0000256" key="3">
    <source>
        <dbReference type="ARBA" id="ARBA00022576"/>
    </source>
</evidence>
<dbReference type="FunFam" id="3.20.10.10:FF:000004">
    <property type="entry name" value="Branched-chain-amino-acid aminotransferase"/>
    <property type="match status" value="1"/>
</dbReference>
<evidence type="ECO:0000256" key="8">
    <source>
        <dbReference type="PIRSR" id="PIRSR006468-1"/>
    </source>
</evidence>
<dbReference type="EC" id="2.6.1.42" evidence="11"/>
<proteinExistence type="inferred from homology"/>
<dbReference type="NCBIfam" id="TIGR01123">
    <property type="entry name" value="ilvE_II"/>
    <property type="match status" value="1"/>
</dbReference>
<comment type="cofactor">
    <cofactor evidence="1 10">
        <name>pyridoxal 5'-phosphate</name>
        <dbReference type="ChEBI" id="CHEBI:597326"/>
    </cofactor>
</comment>
<dbReference type="Pfam" id="PF01063">
    <property type="entry name" value="Aminotran_4"/>
    <property type="match status" value="1"/>
</dbReference>
<dbReference type="CDD" id="cd01557">
    <property type="entry name" value="BCAT_beta_family"/>
    <property type="match status" value="1"/>
</dbReference>
<name>A0AAV0AFD4_PHAPC</name>
<dbReference type="GO" id="GO:0009098">
    <property type="term" value="P:L-leucine biosynthetic process"/>
    <property type="evidence" value="ECO:0007669"/>
    <property type="project" value="TreeGrafter"/>
</dbReference>
<evidence type="ECO:0000256" key="7">
    <source>
        <dbReference type="ARBA" id="ARBA00023304"/>
    </source>
</evidence>
<dbReference type="InterPro" id="IPR043131">
    <property type="entry name" value="BCAT-like_N"/>
</dbReference>
<dbReference type="InterPro" id="IPR036038">
    <property type="entry name" value="Aminotransferase-like"/>
</dbReference>
<keyword evidence="3 11" id="KW-0032">Aminotransferase</keyword>
<dbReference type="GO" id="GO:0004084">
    <property type="term" value="F:branched-chain-amino-acid transaminase activity"/>
    <property type="evidence" value="ECO:0007669"/>
    <property type="project" value="UniProtKB-EC"/>
</dbReference>
<dbReference type="Gene3D" id="3.30.470.10">
    <property type="match status" value="1"/>
</dbReference>
<comment type="similarity">
    <text evidence="2 9">Belongs to the class-IV pyridoxal-phosphate-dependent aminotransferase family.</text>
</comment>